<gene>
    <name evidence="2" type="ORF">HaLaN_22702</name>
</gene>
<evidence type="ECO:0000313" key="3">
    <source>
        <dbReference type="Proteomes" id="UP000485058"/>
    </source>
</evidence>
<accession>A0A699ZPS0</accession>
<feature type="chain" id="PRO_5025429189" evidence="1">
    <location>
        <begin position="27"/>
        <end position="40"/>
    </location>
</feature>
<dbReference type="EMBL" id="BLLF01002645">
    <property type="protein sequence ID" value="GFH24837.1"/>
    <property type="molecule type" value="Genomic_DNA"/>
</dbReference>
<evidence type="ECO:0000256" key="1">
    <source>
        <dbReference type="SAM" id="SignalP"/>
    </source>
</evidence>
<name>A0A699ZPS0_HAELA</name>
<protein>
    <submittedName>
        <fullName evidence="2">Uncharacterized protein</fullName>
    </submittedName>
</protein>
<comment type="caution">
    <text evidence="2">The sequence shown here is derived from an EMBL/GenBank/DDBJ whole genome shotgun (WGS) entry which is preliminary data.</text>
</comment>
<proteinExistence type="predicted"/>
<keyword evidence="1" id="KW-0732">Signal</keyword>
<sequence length="40" mass="4227">MQQRGALCATSSIMRLGCTLLRAALALQQAGQEQLGWGHG</sequence>
<evidence type="ECO:0000313" key="2">
    <source>
        <dbReference type="EMBL" id="GFH24837.1"/>
    </source>
</evidence>
<dbReference type="AlphaFoldDB" id="A0A699ZPS0"/>
<dbReference type="Proteomes" id="UP000485058">
    <property type="component" value="Unassembled WGS sequence"/>
</dbReference>
<keyword evidence="3" id="KW-1185">Reference proteome</keyword>
<feature type="signal peptide" evidence="1">
    <location>
        <begin position="1"/>
        <end position="26"/>
    </location>
</feature>
<reference evidence="2 3" key="1">
    <citation type="submission" date="2020-02" db="EMBL/GenBank/DDBJ databases">
        <title>Draft genome sequence of Haematococcus lacustris strain NIES-144.</title>
        <authorList>
            <person name="Morimoto D."/>
            <person name="Nakagawa S."/>
            <person name="Yoshida T."/>
            <person name="Sawayama S."/>
        </authorList>
    </citation>
    <scope>NUCLEOTIDE SEQUENCE [LARGE SCALE GENOMIC DNA]</scope>
    <source>
        <strain evidence="2 3">NIES-144</strain>
    </source>
</reference>
<organism evidence="2 3">
    <name type="scientific">Haematococcus lacustris</name>
    <name type="common">Green alga</name>
    <name type="synonym">Haematococcus pluvialis</name>
    <dbReference type="NCBI Taxonomy" id="44745"/>
    <lineage>
        <taxon>Eukaryota</taxon>
        <taxon>Viridiplantae</taxon>
        <taxon>Chlorophyta</taxon>
        <taxon>core chlorophytes</taxon>
        <taxon>Chlorophyceae</taxon>
        <taxon>CS clade</taxon>
        <taxon>Chlamydomonadales</taxon>
        <taxon>Haematococcaceae</taxon>
        <taxon>Haematococcus</taxon>
    </lineage>
</organism>